<dbReference type="GO" id="GO:0019239">
    <property type="term" value="F:deaminase activity"/>
    <property type="evidence" value="ECO:0007669"/>
    <property type="project" value="TreeGrafter"/>
</dbReference>
<dbReference type="Proteomes" id="UP000799767">
    <property type="component" value="Unassembled WGS sequence"/>
</dbReference>
<dbReference type="EMBL" id="MU001638">
    <property type="protein sequence ID" value="KAF2481185.1"/>
    <property type="molecule type" value="Genomic_DNA"/>
</dbReference>
<dbReference type="PROSITE" id="PS01094">
    <property type="entry name" value="UPF0076"/>
    <property type="match status" value="1"/>
</dbReference>
<dbReference type="CDD" id="cd00448">
    <property type="entry name" value="YjgF_YER057c_UK114_family"/>
    <property type="match status" value="1"/>
</dbReference>
<dbReference type="Gene3D" id="3.30.1330.40">
    <property type="entry name" value="RutC-like"/>
    <property type="match status" value="1"/>
</dbReference>
<dbReference type="RefSeq" id="XP_033587755.1">
    <property type="nucleotide sequence ID" value="XM_033734133.1"/>
</dbReference>
<keyword evidence="3" id="KW-1185">Reference proteome</keyword>
<dbReference type="InterPro" id="IPR035959">
    <property type="entry name" value="RutC-like_sf"/>
</dbReference>
<dbReference type="GeneID" id="54475135"/>
<evidence type="ECO:0000256" key="1">
    <source>
        <dbReference type="ARBA" id="ARBA00010552"/>
    </source>
</evidence>
<dbReference type="OrthoDB" id="309640at2759"/>
<reference evidence="2" key="1">
    <citation type="journal article" date="2020" name="Stud. Mycol.">
        <title>101 Dothideomycetes genomes: a test case for predicting lifestyles and emergence of pathogens.</title>
        <authorList>
            <person name="Haridas S."/>
            <person name="Albert R."/>
            <person name="Binder M."/>
            <person name="Bloem J."/>
            <person name="Labutti K."/>
            <person name="Salamov A."/>
            <person name="Andreopoulos B."/>
            <person name="Baker S."/>
            <person name="Barry K."/>
            <person name="Bills G."/>
            <person name="Bluhm B."/>
            <person name="Cannon C."/>
            <person name="Castanera R."/>
            <person name="Culley D."/>
            <person name="Daum C."/>
            <person name="Ezra D."/>
            <person name="Gonzalez J."/>
            <person name="Henrissat B."/>
            <person name="Kuo A."/>
            <person name="Liang C."/>
            <person name="Lipzen A."/>
            <person name="Lutzoni F."/>
            <person name="Magnuson J."/>
            <person name="Mondo S."/>
            <person name="Nolan M."/>
            <person name="Ohm R."/>
            <person name="Pangilinan J."/>
            <person name="Park H.-J."/>
            <person name="Ramirez L."/>
            <person name="Alfaro M."/>
            <person name="Sun H."/>
            <person name="Tritt A."/>
            <person name="Yoshinaga Y."/>
            <person name="Zwiers L.-H."/>
            <person name="Turgeon B."/>
            <person name="Goodwin S."/>
            <person name="Spatafora J."/>
            <person name="Crous P."/>
            <person name="Grigoriev I."/>
        </authorList>
    </citation>
    <scope>NUCLEOTIDE SEQUENCE</scope>
    <source>
        <strain evidence="2">CBS 113389</strain>
    </source>
</reference>
<protein>
    <submittedName>
        <fullName evidence="2">Endoribonuclease L-PSP/chorismate mutase-like protein</fullName>
    </submittedName>
</protein>
<sequence>MLMQRTLRLSSIISRLEKPATTLLPRVNTYRLPLPQSQTRTMSDLKTFNTKNAAQPVGPYSQAMIAGPHIFVSGQIPADASGKLVEGSIADKTKASCESVKAILEAAGSSIDRVIKTTVFLTSMGDFAEMNGVYEKYFAHKPSRSCVAVKELPKGVPVEIECIALSGSA</sequence>
<dbReference type="AlphaFoldDB" id="A0A6A6PMN9"/>
<dbReference type="PANTHER" id="PTHR11803:SF58">
    <property type="entry name" value="PROTEIN HMF1-RELATED"/>
    <property type="match status" value="1"/>
</dbReference>
<evidence type="ECO:0000313" key="2">
    <source>
        <dbReference type="EMBL" id="KAF2481185.1"/>
    </source>
</evidence>
<proteinExistence type="inferred from homology"/>
<dbReference type="InterPro" id="IPR006056">
    <property type="entry name" value="RidA"/>
</dbReference>
<dbReference type="NCBIfam" id="TIGR00004">
    <property type="entry name" value="Rid family detoxifying hydrolase"/>
    <property type="match status" value="1"/>
</dbReference>
<evidence type="ECO:0000313" key="3">
    <source>
        <dbReference type="Proteomes" id="UP000799767"/>
    </source>
</evidence>
<dbReference type="InterPro" id="IPR019897">
    <property type="entry name" value="RidA_CS"/>
</dbReference>
<dbReference type="GO" id="GO:0005739">
    <property type="term" value="C:mitochondrion"/>
    <property type="evidence" value="ECO:0007669"/>
    <property type="project" value="TreeGrafter"/>
</dbReference>
<dbReference type="PANTHER" id="PTHR11803">
    <property type="entry name" value="2-IMINOBUTANOATE/2-IMINOPROPANOATE DEAMINASE RIDA"/>
    <property type="match status" value="1"/>
</dbReference>
<gene>
    <name evidence="2" type="ORF">BDY17DRAFT_300844</name>
</gene>
<dbReference type="FunFam" id="3.30.1330.40:FF:000001">
    <property type="entry name" value="L-PSP family endoribonuclease"/>
    <property type="match status" value="1"/>
</dbReference>
<organism evidence="2 3">
    <name type="scientific">Neohortaea acidophila</name>
    <dbReference type="NCBI Taxonomy" id="245834"/>
    <lineage>
        <taxon>Eukaryota</taxon>
        <taxon>Fungi</taxon>
        <taxon>Dikarya</taxon>
        <taxon>Ascomycota</taxon>
        <taxon>Pezizomycotina</taxon>
        <taxon>Dothideomycetes</taxon>
        <taxon>Dothideomycetidae</taxon>
        <taxon>Mycosphaerellales</taxon>
        <taxon>Teratosphaeriaceae</taxon>
        <taxon>Neohortaea</taxon>
    </lineage>
</organism>
<accession>A0A6A6PMN9</accession>
<dbReference type="Pfam" id="PF01042">
    <property type="entry name" value="Ribonuc_L-PSP"/>
    <property type="match status" value="1"/>
</dbReference>
<dbReference type="InterPro" id="IPR006175">
    <property type="entry name" value="YjgF/YER057c/UK114"/>
</dbReference>
<name>A0A6A6PMN9_9PEZI</name>
<comment type="similarity">
    <text evidence="1">Belongs to the RutC family.</text>
</comment>
<dbReference type="SUPFAM" id="SSF55298">
    <property type="entry name" value="YjgF-like"/>
    <property type="match status" value="1"/>
</dbReference>
<dbReference type="GO" id="GO:0005829">
    <property type="term" value="C:cytosol"/>
    <property type="evidence" value="ECO:0007669"/>
    <property type="project" value="TreeGrafter"/>
</dbReference>